<feature type="compositionally biased region" description="Basic and acidic residues" evidence="1">
    <location>
        <begin position="459"/>
        <end position="468"/>
    </location>
</feature>
<feature type="compositionally biased region" description="Low complexity" evidence="1">
    <location>
        <begin position="309"/>
        <end position="318"/>
    </location>
</feature>
<dbReference type="Proteomes" id="UP001163105">
    <property type="component" value="Unassembled WGS sequence"/>
</dbReference>
<comment type="caution">
    <text evidence="3">The sequence shown here is derived from an EMBL/GenBank/DDBJ whole genome shotgun (WGS) entry which is preliminary data.</text>
</comment>
<feature type="compositionally biased region" description="Acidic residues" evidence="1">
    <location>
        <begin position="417"/>
        <end position="436"/>
    </location>
</feature>
<dbReference type="InterPro" id="IPR022210">
    <property type="entry name" value="TF_GCR1-like"/>
</dbReference>
<feature type="region of interest" description="Disordered" evidence="1">
    <location>
        <begin position="119"/>
        <end position="145"/>
    </location>
</feature>
<dbReference type="AlphaFoldDB" id="A0AB34FKT7"/>
<dbReference type="EMBL" id="JAQHRD010000006">
    <property type="protein sequence ID" value="KAJ6439810.1"/>
    <property type="molecule type" value="Genomic_DNA"/>
</dbReference>
<feature type="compositionally biased region" description="Low complexity" evidence="1">
    <location>
        <begin position="268"/>
        <end position="281"/>
    </location>
</feature>
<keyword evidence="4" id="KW-1185">Reference proteome</keyword>
<dbReference type="GO" id="GO:0000978">
    <property type="term" value="F:RNA polymerase II cis-regulatory region sequence-specific DNA binding"/>
    <property type="evidence" value="ECO:0007669"/>
    <property type="project" value="TreeGrafter"/>
</dbReference>
<evidence type="ECO:0000313" key="3">
    <source>
        <dbReference type="EMBL" id="KAJ6439810.1"/>
    </source>
</evidence>
<feature type="compositionally biased region" description="Low complexity" evidence="1">
    <location>
        <begin position="470"/>
        <end position="487"/>
    </location>
</feature>
<dbReference type="InterPro" id="IPR052146">
    <property type="entry name" value="HOT1"/>
</dbReference>
<feature type="domain" description="Transcription activator GCR1-like" evidence="2">
    <location>
        <begin position="512"/>
        <end position="594"/>
    </location>
</feature>
<gene>
    <name evidence="3" type="ORF">O9K51_07701</name>
</gene>
<proteinExistence type="predicted"/>
<dbReference type="PANTHER" id="PTHR37784:SF4">
    <property type="entry name" value="TRANSCRIPTION FACTOR-LIKE PROTEIN EUC1"/>
    <property type="match status" value="1"/>
</dbReference>
<evidence type="ECO:0000256" key="1">
    <source>
        <dbReference type="SAM" id="MobiDB-lite"/>
    </source>
</evidence>
<evidence type="ECO:0000259" key="2">
    <source>
        <dbReference type="Pfam" id="PF12550"/>
    </source>
</evidence>
<feature type="compositionally biased region" description="Low complexity" evidence="1">
    <location>
        <begin position="437"/>
        <end position="456"/>
    </location>
</feature>
<feature type="compositionally biased region" description="Polar residues" evidence="1">
    <location>
        <begin position="127"/>
        <end position="136"/>
    </location>
</feature>
<accession>A0AB34FKT7</accession>
<dbReference type="GO" id="GO:0060963">
    <property type="term" value="P:positive regulation of ribosomal protein gene transcription by RNA polymerase II"/>
    <property type="evidence" value="ECO:0007669"/>
    <property type="project" value="TreeGrafter"/>
</dbReference>
<reference evidence="3" key="1">
    <citation type="submission" date="2023-01" db="EMBL/GenBank/DDBJ databases">
        <title>The growth and conidiation of Purpureocillium lavendulum are regulated by nitrogen source and histone H3K14 acetylation.</title>
        <authorList>
            <person name="Tang P."/>
            <person name="Han J."/>
            <person name="Zhang C."/>
            <person name="Tang P."/>
            <person name="Qi F."/>
            <person name="Zhang K."/>
            <person name="Liang L."/>
        </authorList>
    </citation>
    <scope>NUCLEOTIDE SEQUENCE</scope>
    <source>
        <strain evidence="3">YMF1.00683</strain>
    </source>
</reference>
<dbReference type="Pfam" id="PF12550">
    <property type="entry name" value="GCR1_C"/>
    <property type="match status" value="1"/>
</dbReference>
<feature type="compositionally biased region" description="Polar residues" evidence="1">
    <location>
        <begin position="394"/>
        <end position="410"/>
    </location>
</feature>
<dbReference type="PANTHER" id="PTHR37784">
    <property type="entry name" value="PROTEIN MSN1"/>
    <property type="match status" value="1"/>
</dbReference>
<sequence length="627" mass="68324">MNRATHASNNAHSLPARECESPRNRFPLFLLHHTHITPIMDIAKLLNPSPPEEDITPRAHTSHSLASADRILYPAAAPAAATAAKAASATMERAAPGSRRSPTLQDLVAVAAEELKALQQQQQQQQTTMTSSQPVSSKRMERGASHEKLHHRFRCEVEDVLASLCWIEGSLRDLRAQNRRRWDTQMGFVRRVVDLMSGVEEARFGLYHGGGDGGGMGASFEGRGANAASFHHHAAAPADHGHSFPLDHGYAADMASQTDMGSMTSRNSFSSTISDPSTSASENDGFIHVSASSYPISPSPGGAPQQDMAEAAAAAAGAHVVKNTRETSSTPTKKKTLRFMKPASVLSPPDARAKRRRPSNRPTPVKKAQKPDRNATVTRSKREVSPSESDEDNAPTTPQENATEAVQHTPSDSYDGSGDESEVEAEASDDDMDVDESTNATTTPTSKTASPKSPNSEQQHQHKQERSADQLAEQQQQHQQLQEQQQAGPAPRYNVPRHRGPRFASGPPGRPFRFQAKPRTVAGIWREYKEGTGGNPALEALEREHGTGWRRGDLRARKYASNYVGGRRGVVEYVERLAGESGWGVDETIRRLDERVDGRISALTDALRRGEDPFEVLSQRIGGKDVE</sequence>
<feature type="region of interest" description="Disordered" evidence="1">
    <location>
        <begin position="261"/>
        <end position="514"/>
    </location>
</feature>
<organism evidence="3 4">
    <name type="scientific">Purpureocillium lavendulum</name>
    <dbReference type="NCBI Taxonomy" id="1247861"/>
    <lineage>
        <taxon>Eukaryota</taxon>
        <taxon>Fungi</taxon>
        <taxon>Dikarya</taxon>
        <taxon>Ascomycota</taxon>
        <taxon>Pezizomycotina</taxon>
        <taxon>Sordariomycetes</taxon>
        <taxon>Hypocreomycetidae</taxon>
        <taxon>Hypocreales</taxon>
        <taxon>Ophiocordycipitaceae</taxon>
        <taxon>Purpureocillium</taxon>
    </lineage>
</organism>
<protein>
    <recommendedName>
        <fullName evidence="2">Transcription activator GCR1-like domain-containing protein</fullName>
    </recommendedName>
</protein>
<evidence type="ECO:0000313" key="4">
    <source>
        <dbReference type="Proteomes" id="UP001163105"/>
    </source>
</evidence>
<name>A0AB34FKT7_9HYPO</name>
<dbReference type="GO" id="GO:0000981">
    <property type="term" value="F:DNA-binding transcription factor activity, RNA polymerase II-specific"/>
    <property type="evidence" value="ECO:0007669"/>
    <property type="project" value="TreeGrafter"/>
</dbReference>